<feature type="domain" description="Fe2OG dioxygenase" evidence="9">
    <location>
        <begin position="220"/>
        <end position="320"/>
    </location>
</feature>
<dbReference type="InterPro" id="IPR050231">
    <property type="entry name" value="Iron_ascorbate_oxido_reductase"/>
</dbReference>
<organism evidence="10 11">
    <name type="scientific">Phoenix dactylifera</name>
    <name type="common">Date palm</name>
    <dbReference type="NCBI Taxonomy" id="42345"/>
    <lineage>
        <taxon>Eukaryota</taxon>
        <taxon>Viridiplantae</taxon>
        <taxon>Streptophyta</taxon>
        <taxon>Embryophyta</taxon>
        <taxon>Tracheophyta</taxon>
        <taxon>Spermatophyta</taxon>
        <taxon>Magnoliopsida</taxon>
        <taxon>Liliopsida</taxon>
        <taxon>Arecaceae</taxon>
        <taxon>Coryphoideae</taxon>
        <taxon>Phoeniceae</taxon>
        <taxon>Phoenix</taxon>
    </lineage>
</organism>
<dbReference type="OrthoDB" id="667203at2759"/>
<sequence length="378" mass="42597">MASITSSGLLHPSSAPSKEEDRRGRVIFDPFLLQKETNVPKEFLWPQSERPDCLEEVQAPVVDLKGFLQGDESSTRRAAEIIRQACLVHGFFQVINHGIDPSLCRDAMRNADELFKLPLETKLKIQRQRGSLWGYTGAHADRFSSKLPWKETISFGYDNVGSKNGVVSYFVSSLGKDFEPTGWVYERYFGAMKELSLRIIDLLAISLGVDREYFREYFKDGESVSRCNYYPSCQVPEVVLGTGPHNDPTGLTLLLQDQVGGLEVFTDGKWQALNPQPDALVINIGDTFMALTNGIYKSCLHRAVVNSQLKRQSIVFFLCAKGDKVIRPPEALVSQENPRKYPDFTWSELLNFTQNCYRADGETLQCFAQQLLSSKATK</sequence>
<evidence type="ECO:0000256" key="3">
    <source>
        <dbReference type="ARBA" id="ARBA00023002"/>
    </source>
</evidence>
<keyword evidence="3 7" id="KW-0560">Oxidoreductase</keyword>
<dbReference type="KEGG" id="pda:103700279"/>
<dbReference type="SUPFAM" id="SSF51197">
    <property type="entry name" value="Clavaminate synthase-like"/>
    <property type="match status" value="1"/>
</dbReference>
<dbReference type="InterPro" id="IPR044861">
    <property type="entry name" value="IPNS-like_FE2OG_OXY"/>
</dbReference>
<reference evidence="11" key="2">
    <citation type="submission" date="2025-08" db="UniProtKB">
        <authorList>
            <consortium name="RefSeq"/>
        </authorList>
    </citation>
    <scope>IDENTIFICATION</scope>
    <source>
        <tissue evidence="11">Young leaves</tissue>
    </source>
</reference>
<evidence type="ECO:0000256" key="2">
    <source>
        <dbReference type="ARBA" id="ARBA00022723"/>
    </source>
</evidence>
<evidence type="ECO:0000259" key="9">
    <source>
        <dbReference type="PROSITE" id="PS51471"/>
    </source>
</evidence>
<comment type="catalytic activity">
    <reaction evidence="5">
        <text>gibberellin A12 + 2 2-oxoglutarate + 3 O2 + H(+) = gibberellin A9 + 2 succinate + 3 CO2 + 2 H2O</text>
        <dbReference type="Rhea" id="RHEA:60772"/>
        <dbReference type="ChEBI" id="CHEBI:15377"/>
        <dbReference type="ChEBI" id="CHEBI:15378"/>
        <dbReference type="ChEBI" id="CHEBI:15379"/>
        <dbReference type="ChEBI" id="CHEBI:16526"/>
        <dbReference type="ChEBI" id="CHEBI:16810"/>
        <dbReference type="ChEBI" id="CHEBI:30031"/>
        <dbReference type="ChEBI" id="CHEBI:58627"/>
        <dbReference type="ChEBI" id="CHEBI:73255"/>
    </reaction>
    <physiologicalReaction direction="left-to-right" evidence="5">
        <dbReference type="Rhea" id="RHEA:60773"/>
    </physiologicalReaction>
</comment>
<evidence type="ECO:0000256" key="5">
    <source>
        <dbReference type="ARBA" id="ARBA00050508"/>
    </source>
</evidence>
<comment type="catalytic activity">
    <reaction evidence="6">
        <text>gibberellin A53 + 2 2-oxoglutarate + 3 O2 + H(+) = gibberellin A20 + 2 succinate + 3 CO2 + 2 H2O</text>
        <dbReference type="Rhea" id="RHEA:60796"/>
        <dbReference type="ChEBI" id="CHEBI:15377"/>
        <dbReference type="ChEBI" id="CHEBI:15378"/>
        <dbReference type="ChEBI" id="CHEBI:15379"/>
        <dbReference type="ChEBI" id="CHEBI:16526"/>
        <dbReference type="ChEBI" id="CHEBI:16810"/>
        <dbReference type="ChEBI" id="CHEBI:30031"/>
        <dbReference type="ChEBI" id="CHEBI:58526"/>
        <dbReference type="ChEBI" id="CHEBI:143954"/>
    </reaction>
    <physiologicalReaction direction="left-to-right" evidence="6">
        <dbReference type="Rhea" id="RHEA:60797"/>
    </physiologicalReaction>
</comment>
<accession>A0A8B9B131</accession>
<proteinExistence type="inferred from homology"/>
<keyword evidence="10" id="KW-1185">Reference proteome</keyword>
<evidence type="ECO:0000256" key="7">
    <source>
        <dbReference type="RuleBase" id="RU003682"/>
    </source>
</evidence>
<dbReference type="GO" id="GO:0016491">
    <property type="term" value="F:oxidoreductase activity"/>
    <property type="evidence" value="ECO:0007669"/>
    <property type="project" value="UniProtKB-KW"/>
</dbReference>
<dbReference type="GO" id="GO:0009685">
    <property type="term" value="P:gibberellin metabolic process"/>
    <property type="evidence" value="ECO:0007669"/>
    <property type="project" value="UniProtKB-ARBA"/>
</dbReference>
<evidence type="ECO:0000256" key="8">
    <source>
        <dbReference type="SAM" id="MobiDB-lite"/>
    </source>
</evidence>
<dbReference type="RefSeq" id="XP_038989893.1">
    <property type="nucleotide sequence ID" value="XM_039133965.1"/>
</dbReference>
<comment type="similarity">
    <text evidence="7">Belongs to the iron/ascorbate-dependent oxidoreductase family.</text>
</comment>
<dbReference type="InterPro" id="IPR005123">
    <property type="entry name" value="Oxoglu/Fe-dep_dioxygenase_dom"/>
</dbReference>
<name>A0A8B9B131_PHODC</name>
<dbReference type="InterPro" id="IPR027443">
    <property type="entry name" value="IPNS-like_sf"/>
</dbReference>
<keyword evidence="4 7" id="KW-0408">Iron</keyword>
<dbReference type="GeneID" id="103700279"/>
<dbReference type="AlphaFoldDB" id="A0A8B9B131"/>
<evidence type="ECO:0000256" key="6">
    <source>
        <dbReference type="ARBA" id="ARBA00050797"/>
    </source>
</evidence>
<evidence type="ECO:0000313" key="10">
    <source>
        <dbReference type="Proteomes" id="UP000228380"/>
    </source>
</evidence>
<reference evidence="10" key="1">
    <citation type="journal article" date="2019" name="Nat. Commun.">
        <title>Genome-wide association mapping of date palm fruit traits.</title>
        <authorList>
            <person name="Hazzouri K.M."/>
            <person name="Gros-Balthazard M."/>
            <person name="Flowers J.M."/>
            <person name="Copetti D."/>
            <person name="Lemansour A."/>
            <person name="Lebrun M."/>
            <person name="Masmoudi K."/>
            <person name="Ferrand S."/>
            <person name="Dhar M.I."/>
            <person name="Fresquez Z.A."/>
            <person name="Rosas U."/>
            <person name="Zhang J."/>
            <person name="Talag J."/>
            <person name="Lee S."/>
            <person name="Kudrna D."/>
            <person name="Powell R.F."/>
            <person name="Leitch I.J."/>
            <person name="Krueger R.R."/>
            <person name="Wing R.A."/>
            <person name="Amiri K.M.A."/>
            <person name="Purugganan M.D."/>
        </authorList>
    </citation>
    <scope>NUCLEOTIDE SEQUENCE [LARGE SCALE GENOMIC DNA]</scope>
    <source>
        <strain evidence="10">cv. Khalas</strain>
    </source>
</reference>
<evidence type="ECO:0000256" key="1">
    <source>
        <dbReference type="ARBA" id="ARBA00001961"/>
    </source>
</evidence>
<evidence type="ECO:0000256" key="4">
    <source>
        <dbReference type="ARBA" id="ARBA00023004"/>
    </source>
</evidence>
<dbReference type="Proteomes" id="UP000228380">
    <property type="component" value="Chromosome 14"/>
</dbReference>
<keyword evidence="2 7" id="KW-0479">Metal-binding</keyword>
<dbReference type="InterPro" id="IPR026992">
    <property type="entry name" value="DIOX_N"/>
</dbReference>
<dbReference type="FunFam" id="2.60.120.330:FF:000003">
    <property type="entry name" value="Gibberellin 20 oxidase 2"/>
    <property type="match status" value="1"/>
</dbReference>
<dbReference type="PANTHER" id="PTHR47990">
    <property type="entry name" value="2-OXOGLUTARATE (2OG) AND FE(II)-DEPENDENT OXYGENASE SUPERFAMILY PROTEIN-RELATED"/>
    <property type="match status" value="1"/>
</dbReference>
<gene>
    <name evidence="11" type="primary">LOC103700279</name>
</gene>
<dbReference type="GO" id="GO:0046872">
    <property type="term" value="F:metal ion binding"/>
    <property type="evidence" value="ECO:0007669"/>
    <property type="project" value="UniProtKB-KW"/>
</dbReference>
<feature type="region of interest" description="Disordered" evidence="8">
    <location>
        <begin position="1"/>
        <end position="21"/>
    </location>
</feature>
<dbReference type="PRINTS" id="PR00682">
    <property type="entry name" value="IPNSYNTHASE"/>
</dbReference>
<dbReference type="Gene3D" id="2.60.120.330">
    <property type="entry name" value="B-lactam Antibiotic, Isopenicillin N Synthase, Chain"/>
    <property type="match status" value="1"/>
</dbReference>
<dbReference type="PROSITE" id="PS51471">
    <property type="entry name" value="FE2OG_OXY"/>
    <property type="match status" value="1"/>
</dbReference>
<protein>
    <submittedName>
        <fullName evidence="11">Gibberellin 20 oxidase 2-like</fullName>
    </submittedName>
</protein>
<dbReference type="Pfam" id="PF14226">
    <property type="entry name" value="DIOX_N"/>
    <property type="match status" value="1"/>
</dbReference>
<dbReference type="Pfam" id="PF03171">
    <property type="entry name" value="2OG-FeII_Oxy"/>
    <property type="match status" value="1"/>
</dbReference>
<evidence type="ECO:0000313" key="11">
    <source>
        <dbReference type="RefSeq" id="XP_038989893.1"/>
    </source>
</evidence>
<comment type="cofactor">
    <cofactor evidence="1">
        <name>L-ascorbate</name>
        <dbReference type="ChEBI" id="CHEBI:38290"/>
    </cofactor>
</comment>